<evidence type="ECO:0000313" key="1">
    <source>
        <dbReference type="EMBL" id="KAJ4451998.1"/>
    </source>
</evidence>
<dbReference type="EMBL" id="JAJSOF020000001">
    <property type="protein sequence ID" value="KAJ4451998.1"/>
    <property type="molecule type" value="Genomic_DNA"/>
</dbReference>
<organism evidence="1 2">
    <name type="scientific">Periplaneta americana</name>
    <name type="common">American cockroach</name>
    <name type="synonym">Blatta americana</name>
    <dbReference type="NCBI Taxonomy" id="6978"/>
    <lineage>
        <taxon>Eukaryota</taxon>
        <taxon>Metazoa</taxon>
        <taxon>Ecdysozoa</taxon>
        <taxon>Arthropoda</taxon>
        <taxon>Hexapoda</taxon>
        <taxon>Insecta</taxon>
        <taxon>Pterygota</taxon>
        <taxon>Neoptera</taxon>
        <taxon>Polyneoptera</taxon>
        <taxon>Dictyoptera</taxon>
        <taxon>Blattodea</taxon>
        <taxon>Blattoidea</taxon>
        <taxon>Blattidae</taxon>
        <taxon>Blattinae</taxon>
        <taxon>Periplaneta</taxon>
    </lineage>
</organism>
<keyword evidence="2" id="KW-1185">Reference proteome</keyword>
<reference evidence="1 2" key="1">
    <citation type="journal article" date="2022" name="Allergy">
        <title>Genome assembly and annotation of Periplaneta americana reveal a comprehensive cockroach allergen profile.</title>
        <authorList>
            <person name="Wang L."/>
            <person name="Xiong Q."/>
            <person name="Saelim N."/>
            <person name="Wang L."/>
            <person name="Nong W."/>
            <person name="Wan A.T."/>
            <person name="Shi M."/>
            <person name="Liu X."/>
            <person name="Cao Q."/>
            <person name="Hui J.H.L."/>
            <person name="Sookrung N."/>
            <person name="Leung T.F."/>
            <person name="Tungtrongchitr A."/>
            <person name="Tsui S.K.W."/>
        </authorList>
    </citation>
    <scope>NUCLEOTIDE SEQUENCE [LARGE SCALE GENOMIC DNA]</scope>
    <source>
        <strain evidence="1">PWHHKU_190912</strain>
    </source>
</reference>
<dbReference type="Proteomes" id="UP001148838">
    <property type="component" value="Unassembled WGS sequence"/>
</dbReference>
<name>A0ABQ8U246_PERAM</name>
<sequence length="152" mass="17922">MLRIQTEGLSGEYLEEGNTELRSQFHSLVALALKTPIFDYLEDNYVMVRRRSRCRQQPMCPPNIWNCCISTREYLPRTTNTCGAWLRHLNTLMSKAQVEATRIHQDIEKLEASQSPSRKKEKYTSLVNRFARIVDRYEAYRTEDNILVIYMP</sequence>
<comment type="caution">
    <text evidence="1">The sequence shown here is derived from an EMBL/GenBank/DDBJ whole genome shotgun (WGS) entry which is preliminary data.</text>
</comment>
<protein>
    <submittedName>
        <fullName evidence="1">Uncharacterized protein</fullName>
    </submittedName>
</protein>
<gene>
    <name evidence="1" type="ORF">ANN_03482</name>
</gene>
<evidence type="ECO:0000313" key="2">
    <source>
        <dbReference type="Proteomes" id="UP001148838"/>
    </source>
</evidence>
<accession>A0ABQ8U246</accession>
<proteinExistence type="predicted"/>